<organism evidence="2 3">
    <name type="scientific">Kribbella speibonae</name>
    <dbReference type="NCBI Taxonomy" id="1572660"/>
    <lineage>
        <taxon>Bacteria</taxon>
        <taxon>Bacillati</taxon>
        <taxon>Actinomycetota</taxon>
        <taxon>Actinomycetes</taxon>
        <taxon>Propionibacteriales</taxon>
        <taxon>Kribbellaceae</taxon>
        <taxon>Kribbella</taxon>
    </lineage>
</organism>
<comment type="caution">
    <text evidence="2">The sequence shown here is derived from an EMBL/GenBank/DDBJ whole genome shotgun (WGS) entry which is preliminary data.</text>
</comment>
<evidence type="ECO:0008006" key="4">
    <source>
        <dbReference type="Google" id="ProtNLM"/>
    </source>
</evidence>
<dbReference type="PANTHER" id="PTHR43317">
    <property type="entry name" value="THERMOSPERMINE SYNTHASE ACAULIS5"/>
    <property type="match status" value="1"/>
</dbReference>
<dbReference type="SUPFAM" id="SSF53335">
    <property type="entry name" value="S-adenosyl-L-methionine-dependent methyltransferases"/>
    <property type="match status" value="1"/>
</dbReference>
<dbReference type="Pfam" id="PF01564">
    <property type="entry name" value="Spermine_synth"/>
    <property type="match status" value="1"/>
</dbReference>
<dbReference type="Gene3D" id="3.40.50.150">
    <property type="entry name" value="Vaccinia Virus protein VP39"/>
    <property type="match status" value="1"/>
</dbReference>
<name>A0ABY1ZWM2_9ACTN</name>
<evidence type="ECO:0000313" key="2">
    <source>
        <dbReference type="EMBL" id="TCC18046.1"/>
    </source>
</evidence>
<evidence type="ECO:0000313" key="3">
    <source>
        <dbReference type="Proteomes" id="UP000292385"/>
    </source>
</evidence>
<proteinExistence type="predicted"/>
<evidence type="ECO:0000256" key="1">
    <source>
        <dbReference type="ARBA" id="ARBA00023115"/>
    </source>
</evidence>
<dbReference type="EMBL" id="SJJY01000010">
    <property type="protein sequence ID" value="TCC18046.1"/>
    <property type="molecule type" value="Genomic_DNA"/>
</dbReference>
<sequence>MPRTPPLAPRNFPPCGWPDAYVRRSEGCDPRFFGRNGLGEDVRVAELARVCSARGEVVLRRRGDGALELRVNGVFVMDDQETSSEELLASTALEAVRHPDRVLVGGLGLGYTVRALLANSRLGQVIVAEIEPDVVSWMRSGLVPSILDDPRVGVVVDDVRAVVTDLPDASVDAILLDVDNGPDFLVYNENSAIYSSGFLTTCRSKLRPGGVLTVWSSSASAALETAVGSVFGTCAVKPVPVDLQGRPELYYVYQGSS</sequence>
<dbReference type="InterPro" id="IPR029063">
    <property type="entry name" value="SAM-dependent_MTases_sf"/>
</dbReference>
<keyword evidence="3" id="KW-1185">Reference proteome</keyword>
<keyword evidence="1" id="KW-0620">Polyamine biosynthesis</keyword>
<dbReference type="Proteomes" id="UP000292385">
    <property type="component" value="Unassembled WGS sequence"/>
</dbReference>
<protein>
    <recommendedName>
        <fullName evidence="4">PABS domain-containing protein</fullName>
    </recommendedName>
</protein>
<reference evidence="2 3" key="1">
    <citation type="submission" date="2019-02" db="EMBL/GenBank/DDBJ databases">
        <title>Kribbella capetownensis sp. nov. and Kribbella speibonae sp. nov., isolated from soil.</title>
        <authorList>
            <person name="Curtis S.M."/>
            <person name="Norton I."/>
            <person name="Everest G.J."/>
            <person name="Meyers P.R."/>
        </authorList>
    </citation>
    <scope>NUCLEOTIDE SEQUENCE [LARGE SCALE GENOMIC DNA]</scope>
    <source>
        <strain evidence="2 3">SK5</strain>
    </source>
</reference>
<dbReference type="PANTHER" id="PTHR43317:SF3">
    <property type="entry name" value="BLR2883 PROTEIN"/>
    <property type="match status" value="1"/>
</dbReference>
<gene>
    <name evidence="2" type="ORF">E0H58_35050</name>
</gene>
<accession>A0ABY1ZWM2</accession>